<evidence type="ECO:0000313" key="2">
    <source>
        <dbReference type="Proteomes" id="UP000188268"/>
    </source>
</evidence>
<keyword evidence="2" id="KW-1185">Reference proteome</keyword>
<reference evidence="1 2" key="1">
    <citation type="submission" date="2013-09" db="EMBL/GenBank/DDBJ databases">
        <title>Corchorus capsularis genome sequencing.</title>
        <authorList>
            <person name="Alam M."/>
            <person name="Haque M.S."/>
            <person name="Islam M.S."/>
            <person name="Emdad E.M."/>
            <person name="Islam M.M."/>
            <person name="Ahmed B."/>
            <person name="Halim A."/>
            <person name="Hossen Q.M.M."/>
            <person name="Hossain M.Z."/>
            <person name="Ahmed R."/>
            <person name="Khan M.M."/>
            <person name="Islam R."/>
            <person name="Rashid M.M."/>
            <person name="Khan S.A."/>
            <person name="Rahman M.S."/>
            <person name="Alam M."/>
        </authorList>
    </citation>
    <scope>NUCLEOTIDE SEQUENCE [LARGE SCALE GENOMIC DNA]</scope>
    <source>
        <strain evidence="2">cv. CVL-1</strain>
        <tissue evidence="1">Whole seedling</tissue>
    </source>
</reference>
<sequence>MARVLSGSGAKACSRGTPYATCIPFPTANPSPIPNCPIYKRGCEHQN</sequence>
<dbReference type="Proteomes" id="UP000188268">
    <property type="component" value="Unassembled WGS sequence"/>
</dbReference>
<dbReference type="AlphaFoldDB" id="A0A1R3ID26"/>
<accession>A0A1R3ID26</accession>
<organism evidence="1 2">
    <name type="scientific">Corchorus capsularis</name>
    <name type="common">Jute</name>
    <dbReference type="NCBI Taxonomy" id="210143"/>
    <lineage>
        <taxon>Eukaryota</taxon>
        <taxon>Viridiplantae</taxon>
        <taxon>Streptophyta</taxon>
        <taxon>Embryophyta</taxon>
        <taxon>Tracheophyta</taxon>
        <taxon>Spermatophyta</taxon>
        <taxon>Magnoliopsida</taxon>
        <taxon>eudicotyledons</taxon>
        <taxon>Gunneridae</taxon>
        <taxon>Pentapetalae</taxon>
        <taxon>rosids</taxon>
        <taxon>malvids</taxon>
        <taxon>Malvales</taxon>
        <taxon>Malvaceae</taxon>
        <taxon>Grewioideae</taxon>
        <taxon>Apeibeae</taxon>
        <taxon>Corchorus</taxon>
    </lineage>
</organism>
<name>A0A1R3ID26_COCAP</name>
<proteinExistence type="predicted"/>
<dbReference type="EMBL" id="AWWV01010304">
    <property type="protein sequence ID" value="OMO80411.1"/>
    <property type="molecule type" value="Genomic_DNA"/>
</dbReference>
<comment type="caution">
    <text evidence="1">The sequence shown here is derived from an EMBL/GenBank/DDBJ whole genome shotgun (WGS) entry which is preliminary data.</text>
</comment>
<gene>
    <name evidence="1" type="ORF">CCACVL1_12984</name>
</gene>
<protein>
    <submittedName>
        <fullName evidence="1">Uncharacterized protein</fullName>
    </submittedName>
</protein>
<dbReference type="Gramene" id="OMO80411">
    <property type="protein sequence ID" value="OMO80411"/>
    <property type="gene ID" value="CCACVL1_12984"/>
</dbReference>
<evidence type="ECO:0000313" key="1">
    <source>
        <dbReference type="EMBL" id="OMO80411.1"/>
    </source>
</evidence>